<evidence type="ECO:0000313" key="2">
    <source>
        <dbReference type="Proteomes" id="UP000199263"/>
    </source>
</evidence>
<dbReference type="Proteomes" id="UP000199263">
    <property type="component" value="Unassembled WGS sequence"/>
</dbReference>
<gene>
    <name evidence="1" type="ORF">SAMN05421842_10172</name>
</gene>
<dbReference type="AlphaFoldDB" id="A0A1I1H2Q4"/>
<proteinExistence type="predicted"/>
<reference evidence="1 2" key="1">
    <citation type="submission" date="2016-10" db="EMBL/GenBank/DDBJ databases">
        <authorList>
            <person name="de Groot N.N."/>
        </authorList>
    </citation>
    <scope>NUCLEOTIDE SEQUENCE [LARGE SCALE GENOMIC DNA]</scope>
    <source>
        <strain evidence="1 2">DSM 12992</strain>
    </source>
</reference>
<accession>A0A1I1H2Q4</accession>
<dbReference type="STRING" id="119641.SAMN05421842_10172"/>
<organism evidence="1 2">
    <name type="scientific">Clostridium uliginosum</name>
    <dbReference type="NCBI Taxonomy" id="119641"/>
    <lineage>
        <taxon>Bacteria</taxon>
        <taxon>Bacillati</taxon>
        <taxon>Bacillota</taxon>
        <taxon>Clostridia</taxon>
        <taxon>Eubacteriales</taxon>
        <taxon>Clostridiaceae</taxon>
        <taxon>Clostridium</taxon>
    </lineage>
</organism>
<evidence type="ECO:0000313" key="1">
    <source>
        <dbReference type="EMBL" id="SFC15480.1"/>
    </source>
</evidence>
<dbReference type="EMBL" id="FOMG01000001">
    <property type="protein sequence ID" value="SFC15480.1"/>
    <property type="molecule type" value="Genomic_DNA"/>
</dbReference>
<sequence>MDKIAIYLRKSKGEIEDLEKHKEQLIELANKNKWQYD</sequence>
<name>A0A1I1H2Q4_9CLOT</name>
<protein>
    <submittedName>
        <fullName evidence="1">Uncharacterized protein</fullName>
    </submittedName>
</protein>
<keyword evidence="2" id="KW-1185">Reference proteome</keyword>